<protein>
    <submittedName>
        <fullName evidence="1">Uncharacterized protein</fullName>
    </submittedName>
</protein>
<proteinExistence type="predicted"/>
<name>A0A246RZ78_9GAMM</name>
<reference evidence="1 2" key="1">
    <citation type="submission" date="2014-08" db="EMBL/GenBank/DDBJ databases">
        <title>Draft genome sequence of a novel L-asparaginase producing marine bacterium, Halomonas campaniensis.</title>
        <authorList>
            <person name="Sundarakrishnan B."/>
            <person name="Moushumi Priya A."/>
            <person name="Raman G."/>
            <person name="Sakthivel N."/>
            <person name="Park S."/>
            <person name="Jayachandran S."/>
        </authorList>
    </citation>
    <scope>NUCLEOTIDE SEQUENCE [LARGE SCALE GENOMIC DNA]</scope>
    <source>
        <strain evidence="1 2">SK03</strain>
    </source>
</reference>
<sequence length="219" mass="25085">MGMALLREAESMARDYQRMGIRELREHARSTHPEHDPEAPRAFVDRILDMEAERVTWHWHENQGYQPFSSAAKMGEQPGGGTSAADPLAIAYDRGMRVHAGHEFAKQWLESARLRPRARLAVLIRAAKLYPMAAQQQALWAKSYDFIAQHLPIYSRMLQMGSLSTMTEIREVEVVRVTEKETYRRSRNEHKSVPIFKNGQAVKDAAKHARVELLLLAQL</sequence>
<evidence type="ECO:0000313" key="2">
    <source>
        <dbReference type="Proteomes" id="UP000197334"/>
    </source>
</evidence>
<accession>A0A246RZ78</accession>
<dbReference type="AlphaFoldDB" id="A0A246RZ78"/>
<evidence type="ECO:0000313" key="1">
    <source>
        <dbReference type="EMBL" id="OWV29472.1"/>
    </source>
</evidence>
<dbReference type="Proteomes" id="UP000197334">
    <property type="component" value="Unassembled WGS sequence"/>
</dbReference>
<organism evidence="1 2">
    <name type="scientific">Halomonas campaniensis</name>
    <dbReference type="NCBI Taxonomy" id="213554"/>
    <lineage>
        <taxon>Bacteria</taxon>
        <taxon>Pseudomonadati</taxon>
        <taxon>Pseudomonadota</taxon>
        <taxon>Gammaproteobacteria</taxon>
        <taxon>Oceanospirillales</taxon>
        <taxon>Halomonadaceae</taxon>
        <taxon>Halomonas</taxon>
    </lineage>
</organism>
<keyword evidence="2" id="KW-1185">Reference proteome</keyword>
<gene>
    <name evidence="1" type="ORF">JI62_11705</name>
</gene>
<comment type="caution">
    <text evidence="1">The sequence shown here is derived from an EMBL/GenBank/DDBJ whole genome shotgun (WGS) entry which is preliminary data.</text>
</comment>
<dbReference type="RefSeq" id="WP_088700361.1">
    <property type="nucleotide sequence ID" value="NZ_JPUA01000032.1"/>
</dbReference>
<dbReference type="EMBL" id="JPUA01000032">
    <property type="protein sequence ID" value="OWV29472.1"/>
    <property type="molecule type" value="Genomic_DNA"/>
</dbReference>
<dbReference type="OrthoDB" id="6160356at2"/>